<name>A0A7S0IZZ1_9EUKA</name>
<protein>
    <recommendedName>
        <fullName evidence="5">Tryptophan synthase beta chain-like PALP domain-containing protein</fullName>
    </recommendedName>
</protein>
<sequence length="303" mass="32608">MTEYLMAEALEGGHDCVVTIGGVQSNHCRATAAAARLVGMDPHLVLLVRDAHADDDPGLQGNLLINRFLGAQLHLCRASDYVRYGADLNALNRINQIVAARLVREGRTPYIIPVGGTTPMAAWGYINAVAELREQLGLGDVGGKCPFDHIVFPVGSGGTATGMALGCRLSQTSAQLHGVSVHHTPEHFYKLIDAEADALGHTSGSARDWLHIHCGAGAGYGVSTPALMRFCAETARQSGVLVDHVYSGKCLYHFCEYARQHPDLFRGARILFWHTGGALALYSQQEEVLSTMPAGQVQRVQLE</sequence>
<dbReference type="EMBL" id="HBER01023792">
    <property type="protein sequence ID" value="CAD8536636.1"/>
    <property type="molecule type" value="Transcribed_RNA"/>
</dbReference>
<proteinExistence type="inferred from homology"/>
<accession>A0A7S0IZZ1</accession>
<dbReference type="SUPFAM" id="SSF53686">
    <property type="entry name" value="Tryptophan synthase beta subunit-like PLP-dependent enzymes"/>
    <property type="match status" value="1"/>
</dbReference>
<comment type="similarity">
    <text evidence="2">Belongs to the ACC deaminase/D-cysteine desulfhydrase family.</text>
</comment>
<evidence type="ECO:0000259" key="5">
    <source>
        <dbReference type="Pfam" id="PF00291"/>
    </source>
</evidence>
<feature type="active site" description="Nucleophile" evidence="4">
    <location>
        <position position="25"/>
    </location>
</feature>
<feature type="domain" description="Tryptophan synthase beta chain-like PALP" evidence="5">
    <location>
        <begin position="3"/>
        <end position="276"/>
    </location>
</feature>
<dbReference type="PANTHER" id="PTHR43780">
    <property type="entry name" value="1-AMINOCYCLOPROPANE-1-CARBOXYLATE DEAMINASE-RELATED"/>
    <property type="match status" value="1"/>
</dbReference>
<evidence type="ECO:0000256" key="3">
    <source>
        <dbReference type="ARBA" id="ARBA00022898"/>
    </source>
</evidence>
<comment type="cofactor">
    <cofactor evidence="1">
        <name>pyridoxal 5'-phosphate</name>
        <dbReference type="ChEBI" id="CHEBI:597326"/>
    </cofactor>
</comment>
<dbReference type="PANTHER" id="PTHR43780:SF2">
    <property type="entry name" value="1-AMINOCYCLOPROPANE-1-CARBOXYLATE DEAMINASE-RELATED"/>
    <property type="match status" value="1"/>
</dbReference>
<evidence type="ECO:0000256" key="4">
    <source>
        <dbReference type="PIRSR" id="PIRSR006278-1"/>
    </source>
</evidence>
<gene>
    <name evidence="6" type="ORF">CLEP1334_LOCUS11918</name>
</gene>
<dbReference type="Gene3D" id="3.40.50.1100">
    <property type="match status" value="2"/>
</dbReference>
<evidence type="ECO:0000256" key="1">
    <source>
        <dbReference type="ARBA" id="ARBA00001933"/>
    </source>
</evidence>
<evidence type="ECO:0000313" key="6">
    <source>
        <dbReference type="EMBL" id="CAD8536636.1"/>
    </source>
</evidence>
<dbReference type="PIRSF" id="PIRSF006278">
    <property type="entry name" value="ACCD_DCysDesulf"/>
    <property type="match status" value="1"/>
</dbReference>
<keyword evidence="3" id="KW-0663">Pyridoxal phosphate</keyword>
<dbReference type="AlphaFoldDB" id="A0A7S0IZZ1"/>
<dbReference type="Pfam" id="PF00291">
    <property type="entry name" value="PALP"/>
    <property type="match status" value="1"/>
</dbReference>
<evidence type="ECO:0000256" key="2">
    <source>
        <dbReference type="ARBA" id="ARBA00008639"/>
    </source>
</evidence>
<dbReference type="InterPro" id="IPR036052">
    <property type="entry name" value="TrpB-like_PALP_sf"/>
</dbReference>
<organism evidence="6">
    <name type="scientific">Calcidiscus leptoporus</name>
    <dbReference type="NCBI Taxonomy" id="127549"/>
    <lineage>
        <taxon>Eukaryota</taxon>
        <taxon>Haptista</taxon>
        <taxon>Haptophyta</taxon>
        <taxon>Prymnesiophyceae</taxon>
        <taxon>Coccolithales</taxon>
        <taxon>Calcidiscaceae</taxon>
        <taxon>Calcidiscus</taxon>
    </lineage>
</organism>
<dbReference type="InterPro" id="IPR001926">
    <property type="entry name" value="TrpB-like_PALP"/>
</dbReference>
<reference evidence="6" key="1">
    <citation type="submission" date="2021-01" db="EMBL/GenBank/DDBJ databases">
        <authorList>
            <person name="Corre E."/>
            <person name="Pelletier E."/>
            <person name="Niang G."/>
            <person name="Scheremetjew M."/>
            <person name="Finn R."/>
            <person name="Kale V."/>
            <person name="Holt S."/>
            <person name="Cochrane G."/>
            <person name="Meng A."/>
            <person name="Brown T."/>
            <person name="Cohen L."/>
        </authorList>
    </citation>
    <scope>NUCLEOTIDE SEQUENCE</scope>
    <source>
        <strain evidence="6">RCC1130</strain>
    </source>
</reference>
<dbReference type="InterPro" id="IPR027278">
    <property type="entry name" value="ACCD_DCysDesulf"/>
</dbReference>
<dbReference type="GO" id="GO:0019148">
    <property type="term" value="F:D-cysteine desulfhydrase activity"/>
    <property type="evidence" value="ECO:0007669"/>
    <property type="project" value="TreeGrafter"/>
</dbReference>